<protein>
    <recommendedName>
        <fullName evidence="3">Tetratricopeptide repeat protein</fullName>
    </recommendedName>
</protein>
<dbReference type="EMBL" id="CP036433">
    <property type="protein sequence ID" value="QDU95381.1"/>
    <property type="molecule type" value="Genomic_DNA"/>
</dbReference>
<evidence type="ECO:0008006" key="3">
    <source>
        <dbReference type="Google" id="ProtNLM"/>
    </source>
</evidence>
<evidence type="ECO:0000313" key="1">
    <source>
        <dbReference type="EMBL" id="QDU95381.1"/>
    </source>
</evidence>
<sequence>MAARCEEATGTESEPILNFLLSGRRDVTFTSRLAWTLVLTIMIGTSAPALADRYDDQYLDGLRERRLFSLAESFCLQRLQAAGNAIDAECDLTLALLRTYAAHAINSPRELREPIWQKAHAAAQDFAARHPADAERFLVLVQDALTTLARGELLRQELETRSAAGTDKEPALEQILLAVNALESIDKELTREIPRRAGSREGLSDSELFALQNNLRYQLARAHRNLALCYEEGTANQVNSLQQASGMLTDVLTRIGEADPLYGNVQLDQVVCLRLLGDLDGAQRLLTTLQSSSPGVELLLRARAEAARLQLDRQKPELAYAEISRGRNVGGRLSAELDFAHLETYLALWKKAQEENSDQTPGWLAKAKAMVEQIERAHGPYWRRRADRLLVNTAGAGGGGDLDILVRQADRLYLEGAFAEAITAYDQAGRQALAAGSDEQAFLLLYRAGLIEQKQKHYADAALRLRAAALATPEQPQAPDAHLLAAHSAAQVVAADPASLPAYLDLLEEHLTRWPEKPTADKARMWLGRIREHQHSWSEAMRIYLEVSPQASDYASALEAASRCAKTYLAELKAAGQPYDQQAENTALQFESLLLDEQQRLPTTWTPALREAAIAAARIRLQHSAGGQARASSILEGALAAGGDADPAWRTSATALLVAALAAQPSRLAEAEKMLRELADASPQELLEMVSGLSAAAEAAGPQGKERIAGLQLKAAALLAPQRAKLSAASQSMLDLVQAQALAAGGNRDQAAQAYTRLIAANPRDGGLQEEYAAFLLAGADRASWEQALLQWRRVGQGSRPRTDRWWRAKYNTALAMYRLGDKAGAAELIQYLKATPPGLDGSSEQTALEQLLKLCQ</sequence>
<dbReference type="KEGG" id="lcre:Pla8534_31960"/>
<dbReference type="SUPFAM" id="SSF48452">
    <property type="entry name" value="TPR-like"/>
    <property type="match status" value="1"/>
</dbReference>
<reference evidence="1 2" key="1">
    <citation type="submission" date="2019-02" db="EMBL/GenBank/DDBJ databases">
        <title>Deep-cultivation of Planctomycetes and their phenomic and genomic characterization uncovers novel biology.</title>
        <authorList>
            <person name="Wiegand S."/>
            <person name="Jogler M."/>
            <person name="Boedeker C."/>
            <person name="Pinto D."/>
            <person name="Vollmers J."/>
            <person name="Rivas-Marin E."/>
            <person name="Kohn T."/>
            <person name="Peeters S.H."/>
            <person name="Heuer A."/>
            <person name="Rast P."/>
            <person name="Oberbeckmann S."/>
            <person name="Bunk B."/>
            <person name="Jeske O."/>
            <person name="Meyerdierks A."/>
            <person name="Storesund J.E."/>
            <person name="Kallscheuer N."/>
            <person name="Luecker S."/>
            <person name="Lage O.M."/>
            <person name="Pohl T."/>
            <person name="Merkel B.J."/>
            <person name="Hornburger P."/>
            <person name="Mueller R.-W."/>
            <person name="Bruemmer F."/>
            <person name="Labrenz M."/>
            <person name="Spormann A.M."/>
            <person name="Op den Camp H."/>
            <person name="Overmann J."/>
            <person name="Amann R."/>
            <person name="Jetten M.S.M."/>
            <person name="Mascher T."/>
            <person name="Medema M.H."/>
            <person name="Devos D.P."/>
            <person name="Kaster A.-K."/>
            <person name="Ovreas L."/>
            <person name="Rohde M."/>
            <person name="Galperin M.Y."/>
            <person name="Jogler C."/>
        </authorList>
    </citation>
    <scope>NUCLEOTIDE SEQUENCE [LARGE SCALE GENOMIC DNA]</scope>
    <source>
        <strain evidence="1 2">Pla85_3_4</strain>
    </source>
</reference>
<dbReference type="AlphaFoldDB" id="A0A518DU71"/>
<evidence type="ECO:0000313" key="2">
    <source>
        <dbReference type="Proteomes" id="UP000317648"/>
    </source>
</evidence>
<dbReference type="InterPro" id="IPR011990">
    <property type="entry name" value="TPR-like_helical_dom_sf"/>
</dbReference>
<accession>A0A518DU71</accession>
<dbReference type="Proteomes" id="UP000317648">
    <property type="component" value="Chromosome"/>
</dbReference>
<proteinExistence type="predicted"/>
<gene>
    <name evidence="1" type="ORF">Pla8534_31960</name>
</gene>
<keyword evidence="2" id="KW-1185">Reference proteome</keyword>
<organism evidence="1 2">
    <name type="scientific">Lignipirellula cremea</name>
    <dbReference type="NCBI Taxonomy" id="2528010"/>
    <lineage>
        <taxon>Bacteria</taxon>
        <taxon>Pseudomonadati</taxon>
        <taxon>Planctomycetota</taxon>
        <taxon>Planctomycetia</taxon>
        <taxon>Pirellulales</taxon>
        <taxon>Pirellulaceae</taxon>
        <taxon>Lignipirellula</taxon>
    </lineage>
</organism>
<dbReference type="Gene3D" id="1.25.40.10">
    <property type="entry name" value="Tetratricopeptide repeat domain"/>
    <property type="match status" value="1"/>
</dbReference>
<name>A0A518DU71_9BACT</name>